<organism evidence="1 2">
    <name type="scientific">Gymnopus androsaceus JB14</name>
    <dbReference type="NCBI Taxonomy" id="1447944"/>
    <lineage>
        <taxon>Eukaryota</taxon>
        <taxon>Fungi</taxon>
        <taxon>Dikarya</taxon>
        <taxon>Basidiomycota</taxon>
        <taxon>Agaricomycotina</taxon>
        <taxon>Agaricomycetes</taxon>
        <taxon>Agaricomycetidae</taxon>
        <taxon>Agaricales</taxon>
        <taxon>Marasmiineae</taxon>
        <taxon>Omphalotaceae</taxon>
        <taxon>Gymnopus</taxon>
    </lineage>
</organism>
<dbReference type="Proteomes" id="UP000799118">
    <property type="component" value="Unassembled WGS sequence"/>
</dbReference>
<reference evidence="1" key="1">
    <citation type="journal article" date="2019" name="Environ. Microbiol.">
        <title>Fungal ecological strategies reflected in gene transcription - a case study of two litter decomposers.</title>
        <authorList>
            <person name="Barbi F."/>
            <person name="Kohler A."/>
            <person name="Barry K."/>
            <person name="Baskaran P."/>
            <person name="Daum C."/>
            <person name="Fauchery L."/>
            <person name="Ihrmark K."/>
            <person name="Kuo A."/>
            <person name="LaButti K."/>
            <person name="Lipzen A."/>
            <person name="Morin E."/>
            <person name="Grigoriev I.V."/>
            <person name="Henrissat B."/>
            <person name="Lindahl B."/>
            <person name="Martin F."/>
        </authorList>
    </citation>
    <scope>NUCLEOTIDE SEQUENCE</scope>
    <source>
        <strain evidence="1">JB14</strain>
    </source>
</reference>
<dbReference type="EMBL" id="ML769668">
    <property type="protein sequence ID" value="KAE9390153.1"/>
    <property type="molecule type" value="Genomic_DNA"/>
</dbReference>
<gene>
    <name evidence="1" type="ORF">BT96DRAFT_1024688</name>
</gene>
<sequence>MREISSKSMELNSSSLLYRILQRLSKLFRSRWPFDDLEDQHQVPSSKLIRFPLPPNA</sequence>
<keyword evidence="2" id="KW-1185">Reference proteome</keyword>
<protein>
    <submittedName>
        <fullName evidence="1">Uncharacterized protein</fullName>
    </submittedName>
</protein>
<evidence type="ECO:0000313" key="1">
    <source>
        <dbReference type="EMBL" id="KAE9390153.1"/>
    </source>
</evidence>
<dbReference type="AlphaFoldDB" id="A0A6A4GXJ1"/>
<evidence type="ECO:0000313" key="2">
    <source>
        <dbReference type="Proteomes" id="UP000799118"/>
    </source>
</evidence>
<name>A0A6A4GXJ1_9AGAR</name>
<proteinExistence type="predicted"/>
<accession>A0A6A4GXJ1</accession>